<keyword evidence="3 5" id="KW-0378">Hydrolase</keyword>
<dbReference type="Proteomes" id="UP001596548">
    <property type="component" value="Unassembled WGS sequence"/>
</dbReference>
<evidence type="ECO:0000256" key="5">
    <source>
        <dbReference type="PROSITE-ProRule" id="PRU01240"/>
    </source>
</evidence>
<feature type="domain" description="Peptidase S8/S53" evidence="8">
    <location>
        <begin position="13"/>
        <end position="253"/>
    </location>
</feature>
<evidence type="ECO:0000256" key="1">
    <source>
        <dbReference type="ARBA" id="ARBA00011073"/>
    </source>
</evidence>
<dbReference type="PROSITE" id="PS00136">
    <property type="entry name" value="SUBTILASE_ASP"/>
    <property type="match status" value="1"/>
</dbReference>
<feature type="active site" description="Charge relay system" evidence="5">
    <location>
        <position position="56"/>
    </location>
</feature>
<comment type="similarity">
    <text evidence="1 5">Belongs to the peptidase S8 family.</text>
</comment>
<evidence type="ECO:0000256" key="6">
    <source>
        <dbReference type="SAM" id="MobiDB-lite"/>
    </source>
</evidence>
<reference evidence="10" key="1">
    <citation type="journal article" date="2019" name="Int. J. Syst. Evol. Microbiol.">
        <title>The Global Catalogue of Microorganisms (GCM) 10K type strain sequencing project: providing services to taxonomists for standard genome sequencing and annotation.</title>
        <authorList>
            <consortium name="The Broad Institute Genomics Platform"/>
            <consortium name="The Broad Institute Genome Sequencing Center for Infectious Disease"/>
            <person name="Wu L."/>
            <person name="Ma J."/>
        </authorList>
    </citation>
    <scope>NUCLEOTIDE SEQUENCE [LARGE SCALE GENOMIC DNA]</scope>
    <source>
        <strain evidence="10">XZYJT-10</strain>
    </source>
</reference>
<name>A0ABW2HR10_9ACTN</name>
<dbReference type="PANTHER" id="PTHR43806:SF11">
    <property type="entry name" value="CEREVISIN-RELATED"/>
    <property type="match status" value="1"/>
</dbReference>
<feature type="transmembrane region" description="Helical" evidence="7">
    <location>
        <begin position="296"/>
        <end position="316"/>
    </location>
</feature>
<dbReference type="InterPro" id="IPR015500">
    <property type="entry name" value="Peptidase_S8_subtilisin-rel"/>
</dbReference>
<keyword evidence="2 5" id="KW-0645">Protease</keyword>
<evidence type="ECO:0000256" key="2">
    <source>
        <dbReference type="ARBA" id="ARBA00022670"/>
    </source>
</evidence>
<dbReference type="SUPFAM" id="SSF52743">
    <property type="entry name" value="Subtilisin-like"/>
    <property type="match status" value="1"/>
</dbReference>
<gene>
    <name evidence="9" type="ORF">ACFQS1_16570</name>
</gene>
<dbReference type="RefSeq" id="WP_378968881.1">
    <property type="nucleotide sequence ID" value="NZ_JBHTBJ010000010.1"/>
</dbReference>
<evidence type="ECO:0000256" key="3">
    <source>
        <dbReference type="ARBA" id="ARBA00022801"/>
    </source>
</evidence>
<dbReference type="PROSITE" id="PS51892">
    <property type="entry name" value="SUBTILASE"/>
    <property type="match status" value="1"/>
</dbReference>
<sequence length="322" mass="33163">MKLAEAQELGKGGEGVIVAVLDSGVDSSHQDLRGATVPGHNTVRDGEADDIDSGPHGTGIATLIAGRGHGSGDGLLGVAPRSKVMSVTPTEDPALLAKGIDWAIEHGAKVINMSFGQYSESDAVRQAIEKAVAADVVLVAAAGNDHKTVAFPAALPGVLAVGSVDRKNKVASFSNYGDTLDVVTYGTAMTVARPNNKYELVHGTSDSAALVSGAAALMRARYPDMSAAEVAERLTGTAVDQGPKGRDDYYGYGQLDVIAALTAPRVAPSATSAAPPTQDEPVAYPPVEKSEGLPPLLFVAVGVLLLVLCLALFMIVRARRKS</sequence>
<dbReference type="EMBL" id="JBHTBJ010000010">
    <property type="protein sequence ID" value="MFC7275604.1"/>
    <property type="molecule type" value="Genomic_DNA"/>
</dbReference>
<dbReference type="InterPro" id="IPR023827">
    <property type="entry name" value="Peptidase_S8_Asp-AS"/>
</dbReference>
<proteinExistence type="inferred from homology"/>
<protein>
    <submittedName>
        <fullName evidence="9">S8 family serine peptidase</fullName>
    </submittedName>
</protein>
<evidence type="ECO:0000259" key="8">
    <source>
        <dbReference type="Pfam" id="PF00082"/>
    </source>
</evidence>
<feature type="region of interest" description="Disordered" evidence="6">
    <location>
        <begin position="29"/>
        <end position="58"/>
    </location>
</feature>
<dbReference type="Pfam" id="PF00082">
    <property type="entry name" value="Peptidase_S8"/>
    <property type="match status" value="1"/>
</dbReference>
<dbReference type="InterPro" id="IPR036852">
    <property type="entry name" value="Peptidase_S8/S53_dom_sf"/>
</dbReference>
<dbReference type="PANTHER" id="PTHR43806">
    <property type="entry name" value="PEPTIDASE S8"/>
    <property type="match status" value="1"/>
</dbReference>
<feature type="active site" description="Charge relay system" evidence="5">
    <location>
        <position position="205"/>
    </location>
</feature>
<dbReference type="InterPro" id="IPR050131">
    <property type="entry name" value="Peptidase_S8_subtilisin-like"/>
</dbReference>
<keyword evidence="7" id="KW-1133">Transmembrane helix</keyword>
<feature type="active site" description="Charge relay system" evidence="5">
    <location>
        <position position="22"/>
    </location>
</feature>
<keyword evidence="7" id="KW-0812">Transmembrane</keyword>
<evidence type="ECO:0000256" key="4">
    <source>
        <dbReference type="ARBA" id="ARBA00022825"/>
    </source>
</evidence>
<keyword evidence="10" id="KW-1185">Reference proteome</keyword>
<comment type="caution">
    <text evidence="9">The sequence shown here is derived from an EMBL/GenBank/DDBJ whole genome shotgun (WGS) entry which is preliminary data.</text>
</comment>
<dbReference type="Gene3D" id="3.40.50.200">
    <property type="entry name" value="Peptidase S8/S53 domain"/>
    <property type="match status" value="1"/>
</dbReference>
<keyword evidence="7" id="KW-0472">Membrane</keyword>
<keyword evidence="4 5" id="KW-0720">Serine protease</keyword>
<dbReference type="InterPro" id="IPR000209">
    <property type="entry name" value="Peptidase_S8/S53_dom"/>
</dbReference>
<evidence type="ECO:0000313" key="9">
    <source>
        <dbReference type="EMBL" id="MFC7275604.1"/>
    </source>
</evidence>
<dbReference type="PRINTS" id="PR00723">
    <property type="entry name" value="SUBTILISIN"/>
</dbReference>
<accession>A0ABW2HR10</accession>
<organism evidence="9 10">
    <name type="scientific">Paractinoplanes rhizophilus</name>
    <dbReference type="NCBI Taxonomy" id="1416877"/>
    <lineage>
        <taxon>Bacteria</taxon>
        <taxon>Bacillati</taxon>
        <taxon>Actinomycetota</taxon>
        <taxon>Actinomycetes</taxon>
        <taxon>Micromonosporales</taxon>
        <taxon>Micromonosporaceae</taxon>
        <taxon>Paractinoplanes</taxon>
    </lineage>
</organism>
<evidence type="ECO:0000256" key="7">
    <source>
        <dbReference type="SAM" id="Phobius"/>
    </source>
</evidence>
<evidence type="ECO:0000313" key="10">
    <source>
        <dbReference type="Proteomes" id="UP001596548"/>
    </source>
</evidence>